<sequence length="68" mass="7713">MVQRSFLFGPTKIATIRSLVPHLLKKCTTFDRCRTKALQTEVNEDVCMKCVVNARAKEAMKKTVLGQE</sequence>
<dbReference type="EMBL" id="QJKJ01002592">
    <property type="protein sequence ID" value="RDY02172.1"/>
    <property type="molecule type" value="Genomic_DNA"/>
</dbReference>
<reference evidence="1" key="1">
    <citation type="submission" date="2018-05" db="EMBL/GenBank/DDBJ databases">
        <title>Draft genome of Mucuna pruriens seed.</title>
        <authorList>
            <person name="Nnadi N.E."/>
            <person name="Vos R."/>
            <person name="Hasami M.H."/>
            <person name="Devisetty U.K."/>
            <person name="Aguiy J.C."/>
        </authorList>
    </citation>
    <scope>NUCLEOTIDE SEQUENCE [LARGE SCALE GENOMIC DNA]</scope>
    <source>
        <strain evidence="1">JCA_2017</strain>
    </source>
</reference>
<keyword evidence="2" id="KW-1185">Reference proteome</keyword>
<dbReference type="Proteomes" id="UP000257109">
    <property type="component" value="Unassembled WGS sequence"/>
</dbReference>
<accession>A0A371HHH7</accession>
<organism evidence="1 2">
    <name type="scientific">Mucuna pruriens</name>
    <name type="common">Velvet bean</name>
    <name type="synonym">Dolichos pruriens</name>
    <dbReference type="NCBI Taxonomy" id="157652"/>
    <lineage>
        <taxon>Eukaryota</taxon>
        <taxon>Viridiplantae</taxon>
        <taxon>Streptophyta</taxon>
        <taxon>Embryophyta</taxon>
        <taxon>Tracheophyta</taxon>
        <taxon>Spermatophyta</taxon>
        <taxon>Magnoliopsida</taxon>
        <taxon>eudicotyledons</taxon>
        <taxon>Gunneridae</taxon>
        <taxon>Pentapetalae</taxon>
        <taxon>rosids</taxon>
        <taxon>fabids</taxon>
        <taxon>Fabales</taxon>
        <taxon>Fabaceae</taxon>
        <taxon>Papilionoideae</taxon>
        <taxon>50 kb inversion clade</taxon>
        <taxon>NPAAA clade</taxon>
        <taxon>indigoferoid/millettioid clade</taxon>
        <taxon>Phaseoleae</taxon>
        <taxon>Mucuna</taxon>
    </lineage>
</organism>
<dbReference type="AlphaFoldDB" id="A0A371HHH7"/>
<evidence type="ECO:0000313" key="2">
    <source>
        <dbReference type="Proteomes" id="UP000257109"/>
    </source>
</evidence>
<dbReference type="GO" id="GO:0016740">
    <property type="term" value="F:transferase activity"/>
    <property type="evidence" value="ECO:0007669"/>
    <property type="project" value="UniProtKB-KW"/>
</dbReference>
<dbReference type="STRING" id="157652.A0A371HHH7"/>
<evidence type="ECO:0000313" key="1">
    <source>
        <dbReference type="EMBL" id="RDY02172.1"/>
    </source>
</evidence>
<gene>
    <name evidence="1" type="primary">HSR201</name>
    <name evidence="1" type="ORF">CR513_14411</name>
</gene>
<name>A0A371HHH7_MUCPR</name>
<feature type="non-terminal residue" evidence="1">
    <location>
        <position position="1"/>
    </location>
</feature>
<proteinExistence type="predicted"/>
<protein>
    <submittedName>
        <fullName evidence="1">Benzyl alcohol O-benzoyltransferase</fullName>
    </submittedName>
</protein>
<comment type="caution">
    <text evidence="1">The sequence shown here is derived from an EMBL/GenBank/DDBJ whole genome shotgun (WGS) entry which is preliminary data.</text>
</comment>